<dbReference type="SUPFAM" id="SSF54001">
    <property type="entry name" value="Cysteine proteinases"/>
    <property type="match status" value="1"/>
</dbReference>
<keyword evidence="3 6" id="KW-0378">Hydrolase</keyword>
<dbReference type="PRINTS" id="PR00704">
    <property type="entry name" value="CALPAIN"/>
</dbReference>
<feature type="active site" evidence="5 6">
    <location>
        <position position="370"/>
    </location>
</feature>
<evidence type="ECO:0000256" key="1">
    <source>
        <dbReference type="ARBA" id="ARBA00010193"/>
    </source>
</evidence>
<protein>
    <submittedName>
        <fullName evidence="8">Cysteine proteinase</fullName>
    </submittedName>
</protein>
<dbReference type="InterPro" id="IPR001300">
    <property type="entry name" value="Peptidase_C2_calpain_cat"/>
</dbReference>
<evidence type="ECO:0000256" key="2">
    <source>
        <dbReference type="ARBA" id="ARBA00022670"/>
    </source>
</evidence>
<evidence type="ECO:0000313" key="8">
    <source>
        <dbReference type="EMBL" id="KAK4137816.1"/>
    </source>
</evidence>
<dbReference type="AlphaFoldDB" id="A0AAN6US41"/>
<reference evidence="8" key="1">
    <citation type="journal article" date="2023" name="Mol. Phylogenet. Evol.">
        <title>Genome-scale phylogeny and comparative genomics of the fungal order Sordariales.</title>
        <authorList>
            <person name="Hensen N."/>
            <person name="Bonometti L."/>
            <person name="Westerberg I."/>
            <person name="Brannstrom I.O."/>
            <person name="Guillou S."/>
            <person name="Cros-Aarteil S."/>
            <person name="Calhoun S."/>
            <person name="Haridas S."/>
            <person name="Kuo A."/>
            <person name="Mondo S."/>
            <person name="Pangilinan J."/>
            <person name="Riley R."/>
            <person name="LaButti K."/>
            <person name="Andreopoulos B."/>
            <person name="Lipzen A."/>
            <person name="Chen C."/>
            <person name="Yan M."/>
            <person name="Daum C."/>
            <person name="Ng V."/>
            <person name="Clum A."/>
            <person name="Steindorff A."/>
            <person name="Ohm R.A."/>
            <person name="Martin F."/>
            <person name="Silar P."/>
            <person name="Natvig D.O."/>
            <person name="Lalanne C."/>
            <person name="Gautier V."/>
            <person name="Ament-Velasquez S.L."/>
            <person name="Kruys A."/>
            <person name="Hutchinson M.I."/>
            <person name="Powell A.J."/>
            <person name="Barry K."/>
            <person name="Miller A.N."/>
            <person name="Grigoriev I.V."/>
            <person name="Debuchy R."/>
            <person name="Gladieux P."/>
            <person name="Hiltunen Thoren M."/>
            <person name="Johannesson H."/>
        </authorList>
    </citation>
    <scope>NUCLEOTIDE SEQUENCE</scope>
    <source>
        <strain evidence="8">CBS 123565</strain>
    </source>
</reference>
<dbReference type="Proteomes" id="UP001304895">
    <property type="component" value="Unassembled WGS sequence"/>
</dbReference>
<dbReference type="Gene3D" id="2.60.120.380">
    <property type="match status" value="1"/>
</dbReference>
<reference evidence="8" key="2">
    <citation type="submission" date="2023-05" db="EMBL/GenBank/DDBJ databases">
        <authorList>
            <consortium name="Lawrence Berkeley National Laboratory"/>
            <person name="Steindorff A."/>
            <person name="Hensen N."/>
            <person name="Bonometti L."/>
            <person name="Westerberg I."/>
            <person name="Brannstrom I.O."/>
            <person name="Guillou S."/>
            <person name="Cros-Aarteil S."/>
            <person name="Calhoun S."/>
            <person name="Haridas S."/>
            <person name="Kuo A."/>
            <person name="Mondo S."/>
            <person name="Pangilinan J."/>
            <person name="Riley R."/>
            <person name="Labutti K."/>
            <person name="Andreopoulos B."/>
            <person name="Lipzen A."/>
            <person name="Chen C."/>
            <person name="Yanf M."/>
            <person name="Daum C."/>
            <person name="Ng V."/>
            <person name="Clum A."/>
            <person name="Ohm R."/>
            <person name="Martin F."/>
            <person name="Silar P."/>
            <person name="Natvig D."/>
            <person name="Lalanne C."/>
            <person name="Gautier V."/>
            <person name="Ament-Velasquez S.L."/>
            <person name="Kruys A."/>
            <person name="Hutchinson M.I."/>
            <person name="Powell A.J."/>
            <person name="Barry K."/>
            <person name="Miller A.N."/>
            <person name="Grigoriev I.V."/>
            <person name="Debuchy R."/>
            <person name="Gladieux P."/>
            <person name="Thoren M.H."/>
            <person name="Johannesson H."/>
        </authorList>
    </citation>
    <scope>NUCLEOTIDE SEQUENCE</scope>
    <source>
        <strain evidence="8">CBS 123565</strain>
    </source>
</reference>
<comment type="caution">
    <text evidence="8">The sequence shown here is derived from an EMBL/GenBank/DDBJ whole genome shotgun (WGS) entry which is preliminary data.</text>
</comment>
<feature type="active site" evidence="5 6">
    <location>
        <position position="182"/>
    </location>
</feature>
<dbReference type="GO" id="GO:0006508">
    <property type="term" value="P:proteolysis"/>
    <property type="evidence" value="ECO:0007669"/>
    <property type="project" value="UniProtKB-KW"/>
</dbReference>
<dbReference type="InterPro" id="IPR036213">
    <property type="entry name" value="Calpain_III_sf"/>
</dbReference>
<dbReference type="InterPro" id="IPR022684">
    <property type="entry name" value="Calpain_cysteine_protease"/>
</dbReference>
<dbReference type="Gene3D" id="3.90.70.10">
    <property type="entry name" value="Cysteine proteinases"/>
    <property type="match status" value="1"/>
</dbReference>
<name>A0AAN6US41_9PEZI</name>
<accession>A0AAN6US41</accession>
<dbReference type="CDD" id="cd00044">
    <property type="entry name" value="CysPc"/>
    <property type="match status" value="1"/>
</dbReference>
<feature type="active site" evidence="5 6">
    <location>
        <position position="350"/>
    </location>
</feature>
<dbReference type="PANTHER" id="PTHR46143">
    <property type="entry name" value="CALPAIN-7"/>
    <property type="match status" value="1"/>
</dbReference>
<keyword evidence="2 6" id="KW-0645">Protease</keyword>
<proteinExistence type="inferred from homology"/>
<feature type="non-terminal residue" evidence="8">
    <location>
        <position position="703"/>
    </location>
</feature>
<dbReference type="Pfam" id="PF00648">
    <property type="entry name" value="Peptidase_C2"/>
    <property type="match status" value="1"/>
</dbReference>
<dbReference type="EMBL" id="MU853402">
    <property type="protein sequence ID" value="KAK4137816.1"/>
    <property type="molecule type" value="Genomic_DNA"/>
</dbReference>
<evidence type="ECO:0000256" key="6">
    <source>
        <dbReference type="PROSITE-ProRule" id="PRU00239"/>
    </source>
</evidence>
<dbReference type="InterPro" id="IPR038765">
    <property type="entry name" value="Papain-like_cys_pep_sf"/>
</dbReference>
<dbReference type="GO" id="GO:0004198">
    <property type="term" value="F:calcium-dependent cysteine-type endopeptidase activity"/>
    <property type="evidence" value="ECO:0007669"/>
    <property type="project" value="InterPro"/>
</dbReference>
<keyword evidence="9" id="KW-1185">Reference proteome</keyword>
<dbReference type="PROSITE" id="PS50203">
    <property type="entry name" value="CALPAIN_CAT"/>
    <property type="match status" value="1"/>
</dbReference>
<evidence type="ECO:0000256" key="4">
    <source>
        <dbReference type="ARBA" id="ARBA00022807"/>
    </source>
</evidence>
<evidence type="ECO:0000259" key="7">
    <source>
        <dbReference type="PROSITE" id="PS50203"/>
    </source>
</evidence>
<evidence type="ECO:0000313" key="9">
    <source>
        <dbReference type="Proteomes" id="UP001304895"/>
    </source>
</evidence>
<dbReference type="SMART" id="SM00230">
    <property type="entry name" value="CysPc"/>
    <property type="match status" value="1"/>
</dbReference>
<keyword evidence="4 6" id="KW-0788">Thiol protease</keyword>
<gene>
    <name evidence="8" type="ORF">BT67DRAFT_454011</name>
</gene>
<feature type="domain" description="Calpain catalytic" evidence="7">
    <location>
        <begin position="101"/>
        <end position="426"/>
    </location>
</feature>
<evidence type="ECO:0000256" key="5">
    <source>
        <dbReference type="PIRSR" id="PIRSR622684-1"/>
    </source>
</evidence>
<sequence>MEAQALEHERRLVRAQGEEALKHAIAAAELYMHAAGRAKTPAERSRLRHKFAELAGLGERLKANAEAAAAASRPPIPESTRTLTTAEKTIILRASRLHGNVFLPWESAPDPGSLSGAGSPGDSYIDPSPFSFSAEQEAIFAGWRRPSELEPRANDEGVNGDPELLMVAKEEMDLAQDLATDCSVVASLCAAARHLGPTQHSLLASLICPFNHKTMRPEISRRGKYVFRLYFNGCWRQIVIDDRLPASSTDRSLYVVDRRNPRLIWPALVEKAYLKIRGGYDFPGSNSGTDLHALTGWIPEQIFLQSDDIELDETWNRIKKAYDKGSAILTLGTGNILPEEEKALGLVREHDYAVVDLKKEEGSRLLLIKNPWCDSFVWTGVGSSATLKVHTAGPASSTSDGASNQFWMAIEDVLQHFDSLYVNWSPALFTHRQDHHFKWDMPDKTEELVFTHNPQYSVLSPSGRPIWVLLSRHWQDGELEILRARKAEKDCHDASLANVSKQLGFMSLTVFATSPPGTRVPISEGHHALHQGPYVDSPNTLLRYNPTPGVPQTLVIAQSELPLTTYSFTLSFFSTDPLAISTAAEPLPYTTVVSGAWTHRTAGGSAAHPTYFTNPQYALTLPRPTPLSLILSTDARDLPIHIALLFSPHHQTKTAQRITAIHGRDVLAASPEYQRGCTAASVTAPNRPLDAGTYTVVLSTFEP</sequence>
<dbReference type="InterPro" id="IPR051297">
    <property type="entry name" value="PalB/RIM13"/>
</dbReference>
<comment type="similarity">
    <text evidence="1">Belongs to the peptidase C2 family. PalB/RIM13 subfamily.</text>
</comment>
<dbReference type="PANTHER" id="PTHR46143:SF1">
    <property type="entry name" value="CALPAIN-7"/>
    <property type="match status" value="1"/>
</dbReference>
<dbReference type="SUPFAM" id="SSF49758">
    <property type="entry name" value="Calpain large subunit, middle domain (domain III)"/>
    <property type="match status" value="2"/>
</dbReference>
<evidence type="ECO:0000256" key="3">
    <source>
        <dbReference type="ARBA" id="ARBA00022801"/>
    </source>
</evidence>
<organism evidence="8 9">
    <name type="scientific">Trichocladium antarcticum</name>
    <dbReference type="NCBI Taxonomy" id="1450529"/>
    <lineage>
        <taxon>Eukaryota</taxon>
        <taxon>Fungi</taxon>
        <taxon>Dikarya</taxon>
        <taxon>Ascomycota</taxon>
        <taxon>Pezizomycotina</taxon>
        <taxon>Sordariomycetes</taxon>
        <taxon>Sordariomycetidae</taxon>
        <taxon>Sordariales</taxon>
        <taxon>Chaetomiaceae</taxon>
        <taxon>Trichocladium</taxon>
    </lineage>
</organism>